<dbReference type="RefSeq" id="WP_090347577.1">
    <property type="nucleotide sequence ID" value="NZ_LT629751.1"/>
</dbReference>
<name>A0A1H1MXP6_9PSED</name>
<sequence>MTSQQSLIKFGFKFGKNGAHAARTMMFAELKELFAYTPVDAGRDQYREQIVDFNRLDKPTSNARVLTYGHLLDLYGMSPEVPLFRVFRTLWEQDSAARPVLALQLAMARDPILRLSVATILERQPGQPLTREETEAALAAPDPQRFKVTTLKSAAQCVNGSWTQAGYLKGRVKKHRDQPVITASNVAFALFQGYLHGMSGQRLFASEWCKLLDCRLERLLELARTASQRGLITFKHSSEVIEVDFPDFLTDEERAWLNE</sequence>
<evidence type="ECO:0000313" key="1">
    <source>
        <dbReference type="EMBL" id="SDR91225.1"/>
    </source>
</evidence>
<accession>A0A1H1MXP6</accession>
<proteinExistence type="predicted"/>
<gene>
    <name evidence="1" type="ORF">SAMN05216221_0636</name>
</gene>
<organism evidence="1 2">
    <name type="scientific">Pseudomonas oryzae</name>
    <dbReference type="NCBI Taxonomy" id="1392877"/>
    <lineage>
        <taxon>Bacteria</taxon>
        <taxon>Pseudomonadati</taxon>
        <taxon>Pseudomonadota</taxon>
        <taxon>Gammaproteobacteria</taxon>
        <taxon>Pseudomonadales</taxon>
        <taxon>Pseudomonadaceae</taxon>
        <taxon>Pseudomonas</taxon>
    </lineage>
</organism>
<dbReference type="OrthoDB" id="69057at2"/>
<dbReference type="Proteomes" id="UP000243359">
    <property type="component" value="Chromosome I"/>
</dbReference>
<reference evidence="2" key="1">
    <citation type="submission" date="2016-10" db="EMBL/GenBank/DDBJ databases">
        <authorList>
            <person name="Varghese N."/>
            <person name="Submissions S."/>
        </authorList>
    </citation>
    <scope>NUCLEOTIDE SEQUENCE [LARGE SCALE GENOMIC DNA]</scope>
    <source>
        <strain evidence="2">KCTC 32247</strain>
    </source>
</reference>
<keyword evidence="2" id="KW-1185">Reference proteome</keyword>
<evidence type="ECO:0000313" key="2">
    <source>
        <dbReference type="Proteomes" id="UP000243359"/>
    </source>
</evidence>
<dbReference type="STRING" id="1392877.SAMN05216221_0636"/>
<dbReference type="EMBL" id="LT629751">
    <property type="protein sequence ID" value="SDR91225.1"/>
    <property type="molecule type" value="Genomic_DNA"/>
</dbReference>
<dbReference type="AlphaFoldDB" id="A0A1H1MXP6"/>
<protein>
    <submittedName>
        <fullName evidence="1">Uncharacterized protein</fullName>
    </submittedName>
</protein>